<dbReference type="SUPFAM" id="SSF53955">
    <property type="entry name" value="Lysozyme-like"/>
    <property type="match status" value="1"/>
</dbReference>
<dbReference type="Gene3D" id="1.10.530.10">
    <property type="match status" value="1"/>
</dbReference>
<dbReference type="Proteomes" id="UP000092213">
    <property type="component" value="Chromosome"/>
</dbReference>
<evidence type="ECO:0000256" key="1">
    <source>
        <dbReference type="SAM" id="MobiDB-lite"/>
    </source>
</evidence>
<dbReference type="CDD" id="cd16892">
    <property type="entry name" value="LT_VirB1-like"/>
    <property type="match status" value="1"/>
</dbReference>
<name>A0A193G0Q1_9BORD</name>
<evidence type="ECO:0000313" key="4">
    <source>
        <dbReference type="Proteomes" id="UP000092213"/>
    </source>
</evidence>
<dbReference type="STRING" id="463025.BAU08_19415"/>
<feature type="compositionally biased region" description="Low complexity" evidence="1">
    <location>
        <begin position="170"/>
        <end position="190"/>
    </location>
</feature>
<gene>
    <name evidence="3" type="ORF">BAU08_19415</name>
</gene>
<dbReference type="Pfam" id="PF01464">
    <property type="entry name" value="SLT"/>
    <property type="match status" value="1"/>
</dbReference>
<organism evidence="3 4">
    <name type="scientific">Bordetella bronchialis</name>
    <dbReference type="NCBI Taxonomy" id="463025"/>
    <lineage>
        <taxon>Bacteria</taxon>
        <taxon>Pseudomonadati</taxon>
        <taxon>Pseudomonadota</taxon>
        <taxon>Betaproteobacteria</taxon>
        <taxon>Burkholderiales</taxon>
        <taxon>Alcaligenaceae</taxon>
        <taxon>Bordetella</taxon>
    </lineage>
</organism>
<dbReference type="AlphaFoldDB" id="A0A193G0Q1"/>
<feature type="region of interest" description="Disordered" evidence="1">
    <location>
        <begin position="170"/>
        <end position="234"/>
    </location>
</feature>
<evidence type="ECO:0000259" key="2">
    <source>
        <dbReference type="Pfam" id="PF01464"/>
    </source>
</evidence>
<reference evidence="3 4" key="1">
    <citation type="submission" date="2016-06" db="EMBL/GenBank/DDBJ databases">
        <title>Complete genome sequences of Bordetella bronchialis and Bordetella flabilis.</title>
        <authorList>
            <person name="LiPuma J.J."/>
            <person name="Spilker T."/>
        </authorList>
    </citation>
    <scope>NUCLEOTIDE SEQUENCE [LARGE SCALE GENOMIC DNA]</scope>
    <source>
        <strain evidence="3 4">AU17976</strain>
    </source>
</reference>
<dbReference type="RefSeq" id="WP_066671103.1">
    <property type="nucleotide sequence ID" value="NZ_CP016171.1"/>
</dbReference>
<evidence type="ECO:0000313" key="3">
    <source>
        <dbReference type="EMBL" id="ANN73223.1"/>
    </source>
</evidence>
<dbReference type="EMBL" id="CP016171">
    <property type="protein sequence ID" value="ANN73223.1"/>
    <property type="molecule type" value="Genomic_DNA"/>
</dbReference>
<feature type="domain" description="Transglycosylase SLT" evidence="2">
    <location>
        <begin position="8"/>
        <end position="136"/>
    </location>
</feature>
<dbReference type="InterPro" id="IPR008258">
    <property type="entry name" value="Transglycosylase_SLT_dom_1"/>
</dbReference>
<sequence>MDFPTLARACAPAVHISTLSAVVRHESGFDPLVIGVNASPHRSIRPNSRQEAVDVVRDLIRQGLNFDVGYGQINVRNWKWLGVTPESIFDPCTNLAAAQRVLVDCYQRAARQYGAGQQALYAAFSCYNTGNLTDGFSNGYVSQVIAGAGLPVPPIARVPVPTSVAVPAPAAETGAKDGGTTTAAPPGAFASPRADAFEAPRQDAFGKPVPRVFGRPVPAARSQAPSPVGQVFSR</sequence>
<accession>A0A193G0Q1</accession>
<proteinExistence type="predicted"/>
<protein>
    <recommendedName>
        <fullName evidence="2">Transglycosylase SLT domain-containing protein</fullName>
    </recommendedName>
</protein>
<dbReference type="InterPro" id="IPR023346">
    <property type="entry name" value="Lysozyme-like_dom_sf"/>
</dbReference>